<protein>
    <recommendedName>
        <fullName evidence="5">Glycosyltransferase family 1 protein</fullName>
    </recommendedName>
</protein>
<proteinExistence type="predicted"/>
<name>A0A917CHT6_9GAMM</name>
<evidence type="ECO:0000313" key="4">
    <source>
        <dbReference type="Proteomes" id="UP000632858"/>
    </source>
</evidence>
<dbReference type="GO" id="GO:1901135">
    <property type="term" value="P:carbohydrate derivative metabolic process"/>
    <property type="evidence" value="ECO:0007669"/>
    <property type="project" value="UniProtKB-ARBA"/>
</dbReference>
<dbReference type="CDD" id="cd03801">
    <property type="entry name" value="GT4_PimA-like"/>
    <property type="match status" value="1"/>
</dbReference>
<gene>
    <name evidence="3" type="ORF">GCM10010960_05230</name>
</gene>
<feature type="domain" description="Glycosyl transferase family 1" evidence="1">
    <location>
        <begin position="176"/>
        <end position="329"/>
    </location>
</feature>
<dbReference type="GO" id="GO:0016757">
    <property type="term" value="F:glycosyltransferase activity"/>
    <property type="evidence" value="ECO:0007669"/>
    <property type="project" value="InterPro"/>
</dbReference>
<dbReference type="RefSeq" id="WP_188447447.1">
    <property type="nucleotide sequence ID" value="NZ_BMFO01000001.1"/>
</dbReference>
<dbReference type="InterPro" id="IPR001296">
    <property type="entry name" value="Glyco_trans_1"/>
</dbReference>
<evidence type="ECO:0008006" key="5">
    <source>
        <dbReference type="Google" id="ProtNLM"/>
    </source>
</evidence>
<dbReference type="EMBL" id="BMFO01000001">
    <property type="protein sequence ID" value="GGF86166.1"/>
    <property type="molecule type" value="Genomic_DNA"/>
</dbReference>
<dbReference type="Proteomes" id="UP000632858">
    <property type="component" value="Unassembled WGS sequence"/>
</dbReference>
<organism evidence="3 4">
    <name type="scientific">Arenimonas maotaiensis</name>
    <dbReference type="NCBI Taxonomy" id="1446479"/>
    <lineage>
        <taxon>Bacteria</taxon>
        <taxon>Pseudomonadati</taxon>
        <taxon>Pseudomonadota</taxon>
        <taxon>Gammaproteobacteria</taxon>
        <taxon>Lysobacterales</taxon>
        <taxon>Lysobacteraceae</taxon>
        <taxon>Arenimonas</taxon>
    </lineage>
</organism>
<comment type="caution">
    <text evidence="3">The sequence shown here is derived from an EMBL/GenBank/DDBJ whole genome shotgun (WGS) entry which is preliminary data.</text>
</comment>
<dbReference type="PANTHER" id="PTHR12526:SF630">
    <property type="entry name" value="GLYCOSYLTRANSFERASE"/>
    <property type="match status" value="1"/>
</dbReference>
<dbReference type="SUPFAM" id="SSF53756">
    <property type="entry name" value="UDP-Glycosyltransferase/glycogen phosphorylase"/>
    <property type="match status" value="1"/>
</dbReference>
<dbReference type="Pfam" id="PF00534">
    <property type="entry name" value="Glycos_transf_1"/>
    <property type="match status" value="1"/>
</dbReference>
<reference evidence="3" key="2">
    <citation type="submission" date="2020-09" db="EMBL/GenBank/DDBJ databases">
        <authorList>
            <person name="Sun Q."/>
            <person name="Zhou Y."/>
        </authorList>
    </citation>
    <scope>NUCLEOTIDE SEQUENCE</scope>
    <source>
        <strain evidence="3">CGMCC 1.12726</strain>
    </source>
</reference>
<reference evidence="3" key="1">
    <citation type="journal article" date="2014" name="Int. J. Syst. Evol. Microbiol.">
        <title>Complete genome sequence of Corynebacterium casei LMG S-19264T (=DSM 44701T), isolated from a smear-ripened cheese.</title>
        <authorList>
            <consortium name="US DOE Joint Genome Institute (JGI-PGF)"/>
            <person name="Walter F."/>
            <person name="Albersmeier A."/>
            <person name="Kalinowski J."/>
            <person name="Ruckert C."/>
        </authorList>
    </citation>
    <scope>NUCLEOTIDE SEQUENCE</scope>
    <source>
        <strain evidence="3">CGMCC 1.12726</strain>
    </source>
</reference>
<dbReference type="PANTHER" id="PTHR12526">
    <property type="entry name" value="GLYCOSYLTRANSFERASE"/>
    <property type="match status" value="1"/>
</dbReference>
<evidence type="ECO:0000313" key="3">
    <source>
        <dbReference type="EMBL" id="GGF86166.1"/>
    </source>
</evidence>
<dbReference type="Pfam" id="PF13439">
    <property type="entry name" value="Glyco_transf_4"/>
    <property type="match status" value="1"/>
</dbReference>
<feature type="domain" description="Glycosyltransferase subfamily 4-like N-terminal" evidence="2">
    <location>
        <begin position="70"/>
        <end position="160"/>
    </location>
</feature>
<sequence length="356" mass="39106">MARKTRVLVVAPGRRSKGGISASVAAIMSSGELSLVSAYWAETMDDRSTIRKIASLFSAYINYLLRLPFSDLVHIHTSSGTSFYRKALFMSLALLFRKPYVLHIHPSHFIDFVNNANGIEKWIITHFSQCATTVIALSEGTAIQLKRILGVNKVDVLPNPCPYPVMSNFSRDIRSREILFAGKIMKAKGCFELLNAFAIVVKKIPESRLVVAGNGEVERFKRHAEELGLSNHVAFTGWIEGEELLAAYQRASILCLPSHSEGLPVSILQAMSQGVAVIATPVGGIPEIIKSGVNGTLVPLSNEKALAEAILYLLENDEIRFNIGINATQTIMNNYSADIVGKKMLSIYEVIVRDKS</sequence>
<evidence type="ECO:0000259" key="1">
    <source>
        <dbReference type="Pfam" id="PF00534"/>
    </source>
</evidence>
<dbReference type="Gene3D" id="3.40.50.2000">
    <property type="entry name" value="Glycogen Phosphorylase B"/>
    <property type="match status" value="2"/>
</dbReference>
<dbReference type="AlphaFoldDB" id="A0A917CHT6"/>
<accession>A0A917CHT6</accession>
<keyword evidence="4" id="KW-1185">Reference proteome</keyword>
<evidence type="ECO:0000259" key="2">
    <source>
        <dbReference type="Pfam" id="PF13439"/>
    </source>
</evidence>
<dbReference type="InterPro" id="IPR028098">
    <property type="entry name" value="Glyco_trans_4-like_N"/>
</dbReference>